<reference evidence="4" key="1">
    <citation type="submission" date="2015-11" db="EMBL/GenBank/DDBJ databases">
        <authorList>
            <person name="Varghese N."/>
        </authorList>
    </citation>
    <scope>NUCLEOTIDE SEQUENCE [LARGE SCALE GENOMIC DNA]</scope>
    <source>
        <strain evidence="4">DSM 45899</strain>
    </source>
</reference>
<evidence type="ECO:0000313" key="3">
    <source>
        <dbReference type="EMBL" id="CUU57197.1"/>
    </source>
</evidence>
<evidence type="ECO:0000256" key="1">
    <source>
        <dbReference type="ARBA" id="ARBA00022801"/>
    </source>
</evidence>
<keyword evidence="4" id="KW-1185">Reference proteome</keyword>
<dbReference type="GO" id="GO:0004113">
    <property type="term" value="F:2',3'-cyclic-nucleotide 3'-phosphodiesterase activity"/>
    <property type="evidence" value="ECO:0007669"/>
    <property type="project" value="InterPro"/>
</dbReference>
<keyword evidence="1 2" id="KW-0378">Hydrolase</keyword>
<dbReference type="EC" id="3.1.4.58" evidence="2"/>
<protein>
    <recommendedName>
        <fullName evidence="2">RNA 2',3'-cyclic phosphodiesterase</fullName>
        <shortName evidence="2">RNA 2',3'-CPDase</shortName>
        <ecNumber evidence="2">3.1.4.58</ecNumber>
    </recommendedName>
</protein>
<dbReference type="Pfam" id="PF13563">
    <property type="entry name" value="2_5_RNA_ligase2"/>
    <property type="match status" value="1"/>
</dbReference>
<name>A0A0S4QP07_9ACTN</name>
<feature type="active site" description="Proton donor" evidence="2">
    <location>
        <position position="41"/>
    </location>
</feature>
<dbReference type="HAMAP" id="MF_01940">
    <property type="entry name" value="RNA_CPDase"/>
    <property type="match status" value="1"/>
</dbReference>
<dbReference type="Proteomes" id="UP000198802">
    <property type="component" value="Unassembled WGS sequence"/>
</dbReference>
<dbReference type="RefSeq" id="WP_091278304.1">
    <property type="nucleotide sequence ID" value="NZ_FAOZ01000011.1"/>
</dbReference>
<dbReference type="InterPro" id="IPR009097">
    <property type="entry name" value="Cyclic_Pdiesterase"/>
</dbReference>
<dbReference type="NCBIfam" id="TIGR02258">
    <property type="entry name" value="2_5_ligase"/>
    <property type="match status" value="1"/>
</dbReference>
<dbReference type="EMBL" id="FAOZ01000011">
    <property type="protein sequence ID" value="CUU57197.1"/>
    <property type="molecule type" value="Genomic_DNA"/>
</dbReference>
<feature type="short sequence motif" description="HXTX 2" evidence="2">
    <location>
        <begin position="122"/>
        <end position="125"/>
    </location>
</feature>
<comment type="catalytic activity">
    <reaction evidence="2">
        <text>a 3'-end 2',3'-cyclophospho-ribonucleotide-RNA + H2O = a 3'-end 2'-phospho-ribonucleotide-RNA + H(+)</text>
        <dbReference type="Rhea" id="RHEA:11828"/>
        <dbReference type="Rhea" id="RHEA-COMP:10464"/>
        <dbReference type="Rhea" id="RHEA-COMP:17353"/>
        <dbReference type="ChEBI" id="CHEBI:15377"/>
        <dbReference type="ChEBI" id="CHEBI:15378"/>
        <dbReference type="ChEBI" id="CHEBI:83064"/>
        <dbReference type="ChEBI" id="CHEBI:173113"/>
        <dbReference type="EC" id="3.1.4.58"/>
    </reaction>
</comment>
<organism evidence="3 4">
    <name type="scientific">Parafrankia irregularis</name>
    <dbReference type="NCBI Taxonomy" id="795642"/>
    <lineage>
        <taxon>Bacteria</taxon>
        <taxon>Bacillati</taxon>
        <taxon>Actinomycetota</taxon>
        <taxon>Actinomycetes</taxon>
        <taxon>Frankiales</taxon>
        <taxon>Frankiaceae</taxon>
        <taxon>Parafrankia</taxon>
    </lineage>
</organism>
<evidence type="ECO:0000256" key="2">
    <source>
        <dbReference type="HAMAP-Rule" id="MF_01940"/>
    </source>
</evidence>
<sequence length="185" mass="19780">MRYFVALLPPPEVVDGLAAAIARVSGRPEPRLRWSSPPQWHVTLAFLGPVDPAVRPALAERLGRVARRHPPVEVRLDGAGHFGGRVLWARVNGDLGPLATGVRRAAARAGADHGDDRPFRAHLTLARVPAGTSPDLREVVRELDEAIAGSSWSAGAITLMSSDGGPAPTYRVESEWELRGSAASR</sequence>
<evidence type="ECO:0000313" key="4">
    <source>
        <dbReference type="Proteomes" id="UP000198802"/>
    </source>
</evidence>
<dbReference type="SUPFAM" id="SSF55144">
    <property type="entry name" value="LigT-like"/>
    <property type="match status" value="1"/>
</dbReference>
<dbReference type="PANTHER" id="PTHR35561">
    <property type="entry name" value="RNA 2',3'-CYCLIC PHOSPHODIESTERASE"/>
    <property type="match status" value="1"/>
</dbReference>
<dbReference type="InterPro" id="IPR004175">
    <property type="entry name" value="RNA_CPDase"/>
</dbReference>
<dbReference type="GO" id="GO:0016874">
    <property type="term" value="F:ligase activity"/>
    <property type="evidence" value="ECO:0007669"/>
    <property type="project" value="UniProtKB-KW"/>
</dbReference>
<comment type="similarity">
    <text evidence="2">Belongs to the 2H phosphoesterase superfamily. ThpR family.</text>
</comment>
<dbReference type="AlphaFoldDB" id="A0A0S4QP07"/>
<feature type="active site" description="Proton acceptor" evidence="2">
    <location>
        <position position="122"/>
    </location>
</feature>
<dbReference type="GO" id="GO:0008664">
    <property type="term" value="F:RNA 2',3'-cyclic 3'-phosphodiesterase activity"/>
    <property type="evidence" value="ECO:0007669"/>
    <property type="project" value="UniProtKB-EC"/>
</dbReference>
<accession>A0A0S4QP07</accession>
<feature type="short sequence motif" description="HXTX 1" evidence="2">
    <location>
        <begin position="41"/>
        <end position="44"/>
    </location>
</feature>
<keyword evidence="3" id="KW-0436">Ligase</keyword>
<comment type="function">
    <text evidence="2">Hydrolyzes RNA 2',3'-cyclic phosphodiester to an RNA 2'-phosphomonoester.</text>
</comment>
<dbReference type="PANTHER" id="PTHR35561:SF1">
    <property type="entry name" value="RNA 2',3'-CYCLIC PHOSPHODIESTERASE"/>
    <property type="match status" value="1"/>
</dbReference>
<gene>
    <name evidence="3" type="ORF">Ga0074812_11133</name>
</gene>
<dbReference type="Gene3D" id="3.90.1140.10">
    <property type="entry name" value="Cyclic phosphodiesterase"/>
    <property type="match status" value="1"/>
</dbReference>
<proteinExistence type="inferred from homology"/>